<keyword evidence="15" id="KW-1185">Reference proteome</keyword>
<dbReference type="PANTHER" id="PTHR13803">
    <property type="entry name" value="SEC24-RELATED PROTEIN"/>
    <property type="match status" value="1"/>
</dbReference>
<dbReference type="EMBL" id="VWZO01008998">
    <property type="protein sequence ID" value="NXH14766.1"/>
    <property type="molecule type" value="Genomic_DNA"/>
</dbReference>
<dbReference type="Pfam" id="PF04811">
    <property type="entry name" value="Sec23_trunk"/>
    <property type="match status" value="1"/>
</dbReference>
<dbReference type="PANTHER" id="PTHR13803:SF6">
    <property type="entry name" value="PROTEIN TRANSPORT PROTEIN SEC24D"/>
    <property type="match status" value="1"/>
</dbReference>
<dbReference type="AlphaFoldDB" id="A0A7K9HMT3"/>
<dbReference type="InterPro" id="IPR041742">
    <property type="entry name" value="Sec24-like_trunk_dom"/>
</dbReference>
<feature type="non-terminal residue" evidence="14">
    <location>
        <position position="1032"/>
    </location>
</feature>
<feature type="domain" description="Gelsolin-like" evidence="9">
    <location>
        <begin position="902"/>
        <end position="973"/>
    </location>
</feature>
<dbReference type="SUPFAM" id="SSF81995">
    <property type="entry name" value="beta-sandwich domain of Sec23/24"/>
    <property type="match status" value="2"/>
</dbReference>
<organism evidence="14 15">
    <name type="scientific">Bucco capensis</name>
    <name type="common">collared puffbird</name>
    <dbReference type="NCBI Taxonomy" id="135168"/>
    <lineage>
        <taxon>Eukaryota</taxon>
        <taxon>Metazoa</taxon>
        <taxon>Chordata</taxon>
        <taxon>Craniata</taxon>
        <taxon>Vertebrata</taxon>
        <taxon>Euteleostomi</taxon>
        <taxon>Archelosauria</taxon>
        <taxon>Archosauria</taxon>
        <taxon>Dinosauria</taxon>
        <taxon>Saurischia</taxon>
        <taxon>Theropoda</taxon>
        <taxon>Coelurosauria</taxon>
        <taxon>Aves</taxon>
        <taxon>Neognathae</taxon>
        <taxon>Neoaves</taxon>
        <taxon>Telluraves</taxon>
        <taxon>Coraciimorphae</taxon>
        <taxon>Piciformes</taxon>
        <taxon>Bucconidae</taxon>
        <taxon>Bucco</taxon>
    </lineage>
</organism>
<dbReference type="FunFam" id="3.40.50.410:FF:000020">
    <property type="entry name" value="protein transport protein Sec24D isoform X1"/>
    <property type="match status" value="1"/>
</dbReference>
<dbReference type="InterPro" id="IPR012990">
    <property type="entry name" value="Beta-sandwich_Sec23_24"/>
</dbReference>
<dbReference type="Gene3D" id="3.40.50.410">
    <property type="entry name" value="von Willebrand factor, type A domain"/>
    <property type="match status" value="1"/>
</dbReference>
<dbReference type="GO" id="GO:0000149">
    <property type="term" value="F:SNARE binding"/>
    <property type="evidence" value="ECO:0007669"/>
    <property type="project" value="TreeGrafter"/>
</dbReference>
<feature type="compositionally biased region" description="Polar residues" evidence="8">
    <location>
        <begin position="37"/>
        <end position="49"/>
    </location>
</feature>
<dbReference type="GO" id="GO:0070971">
    <property type="term" value="C:endoplasmic reticulum exit site"/>
    <property type="evidence" value="ECO:0007669"/>
    <property type="project" value="TreeGrafter"/>
</dbReference>
<dbReference type="GO" id="GO:0005789">
    <property type="term" value="C:endoplasmic reticulum membrane"/>
    <property type="evidence" value="ECO:0007669"/>
    <property type="project" value="UniProtKB-SubCell"/>
</dbReference>
<evidence type="ECO:0000259" key="13">
    <source>
        <dbReference type="Pfam" id="PF08033"/>
    </source>
</evidence>
<dbReference type="InterPro" id="IPR036180">
    <property type="entry name" value="Gelsolin-like_dom_sf"/>
</dbReference>
<evidence type="ECO:0000259" key="12">
    <source>
        <dbReference type="Pfam" id="PF04815"/>
    </source>
</evidence>
<dbReference type="InterPro" id="IPR006900">
    <property type="entry name" value="Sec23/24_helical_dom"/>
</dbReference>
<dbReference type="InterPro" id="IPR006895">
    <property type="entry name" value="Znf_Sec23_Sec24"/>
</dbReference>
<evidence type="ECO:0000256" key="4">
    <source>
        <dbReference type="ARBA" id="ARBA00008334"/>
    </source>
</evidence>
<evidence type="ECO:0000256" key="5">
    <source>
        <dbReference type="ARBA" id="ARBA00022448"/>
    </source>
</evidence>
<dbReference type="InterPro" id="IPR029006">
    <property type="entry name" value="ADF-H/Gelsolin-like_dom_sf"/>
</dbReference>
<dbReference type="SUPFAM" id="SSF81811">
    <property type="entry name" value="Helical domain of Sec23/24"/>
    <property type="match status" value="1"/>
</dbReference>
<dbReference type="FunFam" id="2.30.30.380:FF:000003">
    <property type="entry name" value="SEC24 homolog D, COPII coat complex component"/>
    <property type="match status" value="1"/>
</dbReference>
<feature type="domain" description="Sec23/Sec24 helical" evidence="12">
    <location>
        <begin position="782"/>
        <end position="881"/>
    </location>
</feature>
<dbReference type="Pfam" id="PF04815">
    <property type="entry name" value="Sec23_helical"/>
    <property type="match status" value="1"/>
</dbReference>
<dbReference type="Pfam" id="PF04810">
    <property type="entry name" value="zf-Sec23_Sec24"/>
    <property type="match status" value="1"/>
</dbReference>
<dbReference type="Gene3D" id="2.60.40.1670">
    <property type="entry name" value="beta-sandwich domain of Sec23/24"/>
    <property type="match status" value="1"/>
</dbReference>
<evidence type="ECO:0000313" key="14">
    <source>
        <dbReference type="EMBL" id="NXH14766.1"/>
    </source>
</evidence>
<comment type="subcellular location">
    <subcellularLocation>
        <location evidence="3">Cytoplasm</location>
        <location evidence="3">Cytosol</location>
    </subcellularLocation>
    <subcellularLocation>
        <location evidence="1">Cytoplasmic vesicle</location>
        <location evidence="1">COPII-coated vesicle membrane</location>
        <topology evidence="1">Peripheral membrane protein</topology>
        <orientation evidence="1">Cytoplasmic side</orientation>
    </subcellularLocation>
    <subcellularLocation>
        <location evidence="2">Endoplasmic reticulum membrane</location>
        <topology evidence="2">Peripheral membrane protein</topology>
        <orientation evidence="2">Cytoplasmic side</orientation>
    </subcellularLocation>
</comment>
<dbReference type="Pfam" id="PF08033">
    <property type="entry name" value="Sec23_BS"/>
    <property type="match status" value="1"/>
</dbReference>
<evidence type="ECO:0000259" key="11">
    <source>
        <dbReference type="Pfam" id="PF04811"/>
    </source>
</evidence>
<name>A0A7K9HMT3_9PICI</name>
<dbReference type="Proteomes" id="UP000534107">
    <property type="component" value="Unassembled WGS sequence"/>
</dbReference>
<accession>A0A7K9HMT3</accession>
<evidence type="ECO:0000256" key="1">
    <source>
        <dbReference type="ARBA" id="ARBA00004299"/>
    </source>
</evidence>
<comment type="similarity">
    <text evidence="4">Belongs to the SEC23/SEC24 family. SEC24 subfamily.</text>
</comment>
<dbReference type="InterPro" id="IPR036465">
    <property type="entry name" value="vWFA_dom_sf"/>
</dbReference>
<dbReference type="InterPro" id="IPR006896">
    <property type="entry name" value="Sec23/24_trunk_dom"/>
</dbReference>
<feature type="compositionally biased region" description="Pro residues" evidence="8">
    <location>
        <begin position="92"/>
        <end position="104"/>
    </location>
</feature>
<evidence type="ECO:0000256" key="2">
    <source>
        <dbReference type="ARBA" id="ARBA00004397"/>
    </source>
</evidence>
<feature type="compositionally biased region" description="Polar residues" evidence="8">
    <location>
        <begin position="69"/>
        <end position="89"/>
    </location>
</feature>
<evidence type="ECO:0000313" key="15">
    <source>
        <dbReference type="Proteomes" id="UP000534107"/>
    </source>
</evidence>
<keyword evidence="5" id="KW-0813">Transport</keyword>
<dbReference type="Gene3D" id="2.30.30.380">
    <property type="entry name" value="Zn-finger domain of Sec23/24"/>
    <property type="match status" value="1"/>
</dbReference>
<evidence type="ECO:0000256" key="7">
    <source>
        <dbReference type="ARBA" id="ARBA00023329"/>
    </source>
</evidence>
<evidence type="ECO:0000256" key="6">
    <source>
        <dbReference type="ARBA" id="ARBA00022927"/>
    </source>
</evidence>
<dbReference type="GO" id="GO:0006886">
    <property type="term" value="P:intracellular protein transport"/>
    <property type="evidence" value="ECO:0007669"/>
    <property type="project" value="InterPro"/>
</dbReference>
<proteinExistence type="inferred from homology"/>
<dbReference type="GO" id="GO:0005829">
    <property type="term" value="C:cytosol"/>
    <property type="evidence" value="ECO:0007669"/>
    <property type="project" value="UniProtKB-SubCell"/>
</dbReference>
<feature type="region of interest" description="Disordered" evidence="8">
    <location>
        <begin position="1"/>
        <end position="126"/>
    </location>
</feature>
<dbReference type="Gene3D" id="1.20.120.730">
    <property type="entry name" value="Sec23/Sec24 helical domain"/>
    <property type="match status" value="1"/>
</dbReference>
<dbReference type="Gene3D" id="3.40.20.10">
    <property type="entry name" value="Severin"/>
    <property type="match status" value="1"/>
</dbReference>
<feature type="domain" description="Sec23/Sec24 trunk" evidence="11">
    <location>
        <begin position="437"/>
        <end position="681"/>
    </location>
</feature>
<dbReference type="CDD" id="cd01479">
    <property type="entry name" value="Sec24-like"/>
    <property type="match status" value="1"/>
</dbReference>
<dbReference type="GO" id="GO:0008270">
    <property type="term" value="F:zinc ion binding"/>
    <property type="evidence" value="ECO:0007669"/>
    <property type="project" value="InterPro"/>
</dbReference>
<dbReference type="FunFam" id="2.60.40.1670:FF:000004">
    <property type="entry name" value="SEC24 homolog D, COPII coat complex component"/>
    <property type="match status" value="1"/>
</dbReference>
<dbReference type="InterPro" id="IPR036175">
    <property type="entry name" value="Sec23/24_helical_dom_sf"/>
</dbReference>
<dbReference type="OrthoDB" id="49016at2759"/>
<feature type="region of interest" description="Disordered" evidence="8">
    <location>
        <begin position="142"/>
        <end position="267"/>
    </location>
</feature>
<comment type="caution">
    <text evidence="14">The sequence shown here is derived from an EMBL/GenBank/DDBJ whole genome shotgun (WGS) entry which is preliminary data.</text>
</comment>
<feature type="compositionally biased region" description="Polar residues" evidence="8">
    <location>
        <begin position="162"/>
        <end position="174"/>
    </location>
</feature>
<gene>
    <name evidence="14" type="primary">Sec24d</name>
    <name evidence="14" type="ORF">BUCCAP_R00190</name>
</gene>
<evidence type="ECO:0000259" key="9">
    <source>
        <dbReference type="Pfam" id="PF00626"/>
    </source>
</evidence>
<protein>
    <submittedName>
        <fullName evidence="14">SC24D protein</fullName>
    </submittedName>
</protein>
<reference evidence="14 15" key="1">
    <citation type="submission" date="2019-09" db="EMBL/GenBank/DDBJ databases">
        <title>Bird 10,000 Genomes (B10K) Project - Family phase.</title>
        <authorList>
            <person name="Zhang G."/>
        </authorList>
    </citation>
    <scope>NUCLEOTIDE SEQUENCE [LARGE SCALE GENOMIC DNA]</scope>
    <source>
        <strain evidence="14">B10K-DU-001-16</strain>
        <tissue evidence="14">Muscle</tissue>
    </source>
</reference>
<dbReference type="SUPFAM" id="SSF53300">
    <property type="entry name" value="vWA-like"/>
    <property type="match status" value="1"/>
</dbReference>
<sequence>MSQQGYVAAPPYSQSQPGIGGFSAGFGPPNYGHYGDPNSSYSAPQTGVPKSTVPFGSSAPVGPPPPGTHQFSQMNTQNGHSTPGQQQHRFQGPPPPSNIGPSYPPYSHQSQPAYPNTASTSSTTQLANQLSSMQINSYGPGTALSCHTSGHPASFQGPQLPAPTQEQMALSPGSQVLPPANNVNSLCAQPSLPPMPRQDGNTGPVPPNPNLQQLSGQPPGPGYHPQQANFGPQMAGSQLSYPGAFPGGPAQLSGPQQKFDPDSIPSPIQVIENDKASRGGQIYATNTRGQVPPLVTTDCVIQDQGHASPRYIRCTTYCFPSSSEMAKQSRIPLAAVIQPFANVPPNETPLYLVNHGETGPIRCNRCKAYMCPFMQFIEGGRRYQCGFCNCINDVPPFFFQHLDHIGQRVDHYERPELSLGSYEYVATLDYCRNNKPPKPPAYIFMIDVSYRNINSGLVKLICEELKTLLDKLPREEQEESSAIRVGFVTYNKVLHFFNVKSSLAQPQMMVVSDVGEVFVPLLDGFLVNFQESRSVVLNLLDQIPEMFADTNESETIFAPVIQAGMEALKAAECAGKLFIFHSSLPTAEAPGKLRNRDDKKLLNTDKEKTIFQPQVNAYEALARDCVANGCCVNLFLFPNQYVDVASMGLVTMYTGGTLYKYNNFQLDADSRQFLSDLRRDIEKKTGFDAIMRVRTSTGFRATDFFGAIYMNNTTDVEMAAVDCDKTVTVEFKHDDKLHEDSGALIQCAVLYTSISGQRRLRIHNIGLNCSSQLADVYKTCETDALINFFAKSAFKAILSQPLKTVRDILVNQTAHMLACYRKNCASPVAVSQLILPETMKVLPVYMNCLLKSCVLTGRPEVPTDERAYQRQLVMSMGVADTQLFFYPQLLPIHNLDLKSDAVPAAIRCSQERLSEGGAFLLANGLSMFLWLGVSAPPDFIQGLFNVPSFAHISMEATSLPDLDNPISKKLKSILEHLQSQKPYTMKLMIVKQREQPEMLFRQFLVEDKSIYGGASYVDFLFCVHKEIRQLLS</sequence>
<dbReference type="InterPro" id="IPR050550">
    <property type="entry name" value="SEC23_SEC24_subfamily"/>
</dbReference>
<dbReference type="Pfam" id="PF00626">
    <property type="entry name" value="Gelsolin"/>
    <property type="match status" value="1"/>
</dbReference>
<dbReference type="GO" id="GO:0030127">
    <property type="term" value="C:COPII vesicle coat"/>
    <property type="evidence" value="ECO:0007669"/>
    <property type="project" value="InterPro"/>
</dbReference>
<dbReference type="GO" id="GO:0090110">
    <property type="term" value="P:COPII-coated vesicle cargo loading"/>
    <property type="evidence" value="ECO:0007669"/>
    <property type="project" value="TreeGrafter"/>
</dbReference>
<keyword evidence="7" id="KW-0968">Cytoplasmic vesicle</keyword>
<evidence type="ECO:0000256" key="3">
    <source>
        <dbReference type="ARBA" id="ARBA00004514"/>
    </source>
</evidence>
<feature type="domain" description="Sec23/Sec24 beta-sandwich" evidence="13">
    <location>
        <begin position="686"/>
        <end position="769"/>
    </location>
</feature>
<evidence type="ECO:0000256" key="8">
    <source>
        <dbReference type="SAM" id="MobiDB-lite"/>
    </source>
</evidence>
<evidence type="ECO:0000259" key="10">
    <source>
        <dbReference type="Pfam" id="PF04810"/>
    </source>
</evidence>
<feature type="domain" description="Zinc finger Sec23/Sec24-type" evidence="10">
    <location>
        <begin position="360"/>
        <end position="397"/>
    </location>
</feature>
<feature type="non-terminal residue" evidence="14">
    <location>
        <position position="1"/>
    </location>
</feature>
<feature type="compositionally biased region" description="Low complexity" evidence="8">
    <location>
        <begin position="105"/>
        <end position="115"/>
    </location>
</feature>
<keyword evidence="6" id="KW-0653">Protein transport</keyword>
<dbReference type="SUPFAM" id="SSF82754">
    <property type="entry name" value="C-terminal, gelsolin-like domain of Sec23/24"/>
    <property type="match status" value="1"/>
</dbReference>
<feature type="compositionally biased region" description="Polar residues" evidence="8">
    <location>
        <begin position="116"/>
        <end position="126"/>
    </location>
</feature>
<dbReference type="InterPro" id="IPR007123">
    <property type="entry name" value="Gelsolin-like_dom"/>
</dbReference>